<dbReference type="OrthoDB" id="47969at2759"/>
<evidence type="ECO:0000313" key="2">
    <source>
        <dbReference type="EMBL" id="GAX22979.1"/>
    </source>
</evidence>
<dbReference type="Proteomes" id="UP000198406">
    <property type="component" value="Unassembled WGS sequence"/>
</dbReference>
<comment type="caution">
    <text evidence="2">The sequence shown here is derived from an EMBL/GenBank/DDBJ whole genome shotgun (WGS) entry which is preliminary data.</text>
</comment>
<evidence type="ECO:0000256" key="1">
    <source>
        <dbReference type="SAM" id="Coils"/>
    </source>
</evidence>
<organism evidence="2 3">
    <name type="scientific">Fistulifera solaris</name>
    <name type="common">Oleaginous diatom</name>
    <dbReference type="NCBI Taxonomy" id="1519565"/>
    <lineage>
        <taxon>Eukaryota</taxon>
        <taxon>Sar</taxon>
        <taxon>Stramenopiles</taxon>
        <taxon>Ochrophyta</taxon>
        <taxon>Bacillariophyta</taxon>
        <taxon>Bacillariophyceae</taxon>
        <taxon>Bacillariophycidae</taxon>
        <taxon>Naviculales</taxon>
        <taxon>Naviculaceae</taxon>
        <taxon>Fistulifera</taxon>
    </lineage>
</organism>
<keyword evidence="3" id="KW-1185">Reference proteome</keyword>
<dbReference type="EMBL" id="BDSP01000193">
    <property type="protein sequence ID" value="GAX22979.1"/>
    <property type="molecule type" value="Genomic_DNA"/>
</dbReference>
<feature type="coiled-coil region" evidence="1">
    <location>
        <begin position="143"/>
        <end position="178"/>
    </location>
</feature>
<accession>A0A1Z5K9N3</accession>
<dbReference type="InParanoid" id="A0A1Z5K9N3"/>
<proteinExistence type="predicted"/>
<dbReference type="AlphaFoldDB" id="A0A1Z5K9N3"/>
<reference evidence="2 3" key="1">
    <citation type="journal article" date="2015" name="Plant Cell">
        <title>Oil accumulation by the oleaginous diatom Fistulifera solaris as revealed by the genome and transcriptome.</title>
        <authorList>
            <person name="Tanaka T."/>
            <person name="Maeda Y."/>
            <person name="Veluchamy A."/>
            <person name="Tanaka M."/>
            <person name="Abida H."/>
            <person name="Marechal E."/>
            <person name="Bowler C."/>
            <person name="Muto M."/>
            <person name="Sunaga Y."/>
            <person name="Tanaka M."/>
            <person name="Yoshino T."/>
            <person name="Taniguchi T."/>
            <person name="Fukuda Y."/>
            <person name="Nemoto M."/>
            <person name="Matsumoto M."/>
            <person name="Wong P.S."/>
            <person name="Aburatani S."/>
            <person name="Fujibuchi W."/>
        </authorList>
    </citation>
    <scope>NUCLEOTIDE SEQUENCE [LARGE SCALE GENOMIC DNA]</scope>
    <source>
        <strain evidence="2 3">JPCC DA0580</strain>
    </source>
</reference>
<keyword evidence="1" id="KW-0175">Coiled coil</keyword>
<evidence type="ECO:0000313" key="3">
    <source>
        <dbReference type="Proteomes" id="UP000198406"/>
    </source>
</evidence>
<gene>
    <name evidence="2" type="ORF">FisN_15Hu125</name>
</gene>
<protein>
    <submittedName>
        <fullName evidence="2">Uncharacterized protein</fullName>
    </submittedName>
</protein>
<name>A0A1Z5K9N3_FISSO</name>
<sequence length="217" mass="23902">MKLFLWFGGSTLSMLADENESGKKYLVTNIPGTSVGLIAKDDEYDLNLAEPGFQFERVVTGKRIDARDEPAFTEHLQLMQVGPFKVLFIAETDALKDGEPVEVACSNPYYLGIKKCLQCVSSGSPVLCHGTKYRGSTITSITMKSLSAMYESNSEQLRKAQKQVVSALEDLKEQLEDSTHSGDSKISFSYTGKINIHDQRGPSKLLPSLDVVKELLA</sequence>